<protein>
    <submittedName>
        <fullName evidence="2">Uncharacterized protein</fullName>
    </submittedName>
</protein>
<dbReference type="AlphaFoldDB" id="A0A9I9EFI3"/>
<evidence type="ECO:0000313" key="2">
    <source>
        <dbReference type="EnsemblPlants" id="MELO3C033060.2.1"/>
    </source>
</evidence>
<organism evidence="2">
    <name type="scientific">Cucumis melo</name>
    <name type="common">Muskmelon</name>
    <dbReference type="NCBI Taxonomy" id="3656"/>
    <lineage>
        <taxon>Eukaryota</taxon>
        <taxon>Viridiplantae</taxon>
        <taxon>Streptophyta</taxon>
        <taxon>Embryophyta</taxon>
        <taxon>Tracheophyta</taxon>
        <taxon>Spermatophyta</taxon>
        <taxon>Magnoliopsida</taxon>
        <taxon>eudicotyledons</taxon>
        <taxon>Gunneridae</taxon>
        <taxon>Pentapetalae</taxon>
        <taxon>rosids</taxon>
        <taxon>fabids</taxon>
        <taxon>Cucurbitales</taxon>
        <taxon>Cucurbitaceae</taxon>
        <taxon>Benincaseae</taxon>
        <taxon>Cucumis</taxon>
    </lineage>
</organism>
<sequence length="238" mass="27562">MHTPLSFFKISPLTNDEQRTTKTLTLTLFFSSPRRFFSTTKTHGEETHIVDDEFLIFLFSFLLPLFISSSVHSPTNYLNKFKRKYIDGFVKYIIGYVMKHFGSLQCEIKAKGDFMAKGGSFEKKRMKMNDLDDTLYPFNSGLTKKITNKILAEILMSKNRRYKETIGFLFTMSKDGLSEMMRNGLFICQNFKWVCGSSWLNFLPLIMFVLLMSKTVGDAFNEGLYEEQAELKGIPLLE</sequence>
<keyword evidence="1" id="KW-0472">Membrane</keyword>
<dbReference type="EnsemblPlants" id="MELO3C033060.2.1">
    <property type="protein sequence ID" value="MELO3C033060.2.1"/>
    <property type="gene ID" value="MELO3C033060.2"/>
</dbReference>
<accession>A0A9I9EFI3</accession>
<keyword evidence="1" id="KW-0812">Transmembrane</keyword>
<feature type="transmembrane region" description="Helical" evidence="1">
    <location>
        <begin position="54"/>
        <end position="74"/>
    </location>
</feature>
<reference evidence="2" key="1">
    <citation type="submission" date="2023-03" db="UniProtKB">
        <authorList>
            <consortium name="EnsemblPlants"/>
        </authorList>
    </citation>
    <scope>IDENTIFICATION</scope>
</reference>
<feature type="transmembrane region" description="Helical" evidence="1">
    <location>
        <begin position="190"/>
        <end position="212"/>
    </location>
</feature>
<name>A0A9I9EFI3_CUCME</name>
<proteinExistence type="predicted"/>
<evidence type="ECO:0000256" key="1">
    <source>
        <dbReference type="SAM" id="Phobius"/>
    </source>
</evidence>
<keyword evidence="1" id="KW-1133">Transmembrane helix</keyword>
<dbReference type="Gramene" id="MELO3C033060.2.1">
    <property type="protein sequence ID" value="MELO3C033060.2.1"/>
    <property type="gene ID" value="MELO3C033060.2"/>
</dbReference>